<feature type="region of interest" description="Disordered" evidence="5">
    <location>
        <begin position="1"/>
        <end position="71"/>
    </location>
</feature>
<protein>
    <submittedName>
        <fullName evidence="7">Plus-3-domain-containing protein</fullName>
    </submittedName>
</protein>
<dbReference type="InterPro" id="IPR036128">
    <property type="entry name" value="Plus3-like_sf"/>
</dbReference>
<feature type="compositionally biased region" description="Basic residues" evidence="5">
    <location>
        <begin position="160"/>
        <end position="170"/>
    </location>
</feature>
<proteinExistence type="predicted"/>
<dbReference type="Gene3D" id="3.90.70.200">
    <property type="entry name" value="Plus-3 domain"/>
    <property type="match status" value="1"/>
</dbReference>
<dbReference type="GO" id="GO:1990269">
    <property type="term" value="F:RNA polymerase II C-terminal domain phosphoserine binding"/>
    <property type="evidence" value="ECO:0007669"/>
    <property type="project" value="TreeGrafter"/>
</dbReference>
<keyword evidence="2" id="KW-0805">Transcription regulation</keyword>
<keyword evidence="4" id="KW-0539">Nucleus</keyword>
<dbReference type="GO" id="GO:0016593">
    <property type="term" value="C:Cdc73/Paf1 complex"/>
    <property type="evidence" value="ECO:0007669"/>
    <property type="project" value="TreeGrafter"/>
</dbReference>
<evidence type="ECO:0000256" key="5">
    <source>
        <dbReference type="SAM" id="MobiDB-lite"/>
    </source>
</evidence>
<feature type="compositionally biased region" description="Acidic residues" evidence="5">
    <location>
        <begin position="1"/>
        <end position="10"/>
    </location>
</feature>
<keyword evidence="8" id="KW-1185">Reference proteome</keyword>
<dbReference type="SUPFAM" id="SSF159042">
    <property type="entry name" value="Plus3-like"/>
    <property type="match status" value="1"/>
</dbReference>
<dbReference type="PROSITE" id="PS51360">
    <property type="entry name" value="PLUS3"/>
    <property type="match status" value="1"/>
</dbReference>
<dbReference type="Proteomes" id="UP001222325">
    <property type="component" value="Unassembled WGS sequence"/>
</dbReference>
<comment type="caution">
    <text evidence="7">The sequence shown here is derived from an EMBL/GenBank/DDBJ whole genome shotgun (WGS) entry which is preliminary data.</text>
</comment>
<dbReference type="Pfam" id="PF03126">
    <property type="entry name" value="Plus-3"/>
    <property type="match status" value="1"/>
</dbReference>
<evidence type="ECO:0000256" key="2">
    <source>
        <dbReference type="ARBA" id="ARBA00023015"/>
    </source>
</evidence>
<dbReference type="InterPro" id="IPR004343">
    <property type="entry name" value="Plus-3_dom"/>
</dbReference>
<feature type="compositionally biased region" description="Acidic residues" evidence="5">
    <location>
        <begin position="51"/>
        <end position="66"/>
    </location>
</feature>
<sequence length="538" mass="59978">MSSELDDELLELVGGASSDKEKQTRKRSRDTSAPGKTKAKSSKKRKLAADSENDVESEDGSDEELYPLEGKYLNEEDREMLLGKTEIEREEILAARLDEVERIRDRKHVDKLRAQQLAGVAAVENDAVKRPARATGRDKTKDKTLSALKAKRKAKDEKKRTRGNSPKHAHERSSSPMDMEMSDSDSEDGQISKLDEEDERLFGKPKAAQPAVEQPLDCEHLQKIAVTRDMLVKHSTLPWFEKIVAGAWVRYLIGNEDEKPVYRICQIKSLGPASKPYKLTPDRTTNQVFELKHGKAEKFWQMDRASNTPWTLQEFDRLVGTHATEKVPMPTRKEVDERYAEMQELIAKPITETDISEMIARKRQSAALNTSGSGALSVVERSRLMAERTLAQRRQDFAQVATIDEKLAEYPEAAPVEVLEDRLARVNERNRKANLEAVRRSEVAEADRKRRERKARGEGAAAPAVFDPSARLRTVPRVFASATPTLSRAGTPNPAGLGVATSPTKGLSPSPVPKPVIANGKAFEAAIIDAIEVDLGDF</sequence>
<accession>A0AAD6TR46</accession>
<evidence type="ECO:0000313" key="7">
    <source>
        <dbReference type="EMBL" id="KAJ7076500.1"/>
    </source>
</evidence>
<dbReference type="EMBL" id="JARJCN010000081">
    <property type="protein sequence ID" value="KAJ7076500.1"/>
    <property type="molecule type" value="Genomic_DNA"/>
</dbReference>
<evidence type="ECO:0000256" key="3">
    <source>
        <dbReference type="ARBA" id="ARBA00023163"/>
    </source>
</evidence>
<feature type="compositionally biased region" description="Basic and acidic residues" evidence="5">
    <location>
        <begin position="135"/>
        <end position="144"/>
    </location>
</feature>
<evidence type="ECO:0000313" key="8">
    <source>
        <dbReference type="Proteomes" id="UP001222325"/>
    </source>
</evidence>
<dbReference type="PANTHER" id="PTHR13115:SF8">
    <property type="entry name" value="RNA POLYMERASE-ASSOCIATED PROTEIN RTF1 HOMOLOG"/>
    <property type="match status" value="1"/>
</dbReference>
<feature type="domain" description="Plus3" evidence="6">
    <location>
        <begin position="215"/>
        <end position="347"/>
    </location>
</feature>
<feature type="compositionally biased region" description="Basic and acidic residues" evidence="5">
    <location>
        <begin position="440"/>
        <end position="449"/>
    </location>
</feature>
<keyword evidence="3" id="KW-0804">Transcription</keyword>
<dbReference type="GO" id="GO:0003677">
    <property type="term" value="F:DNA binding"/>
    <property type="evidence" value="ECO:0007669"/>
    <property type="project" value="InterPro"/>
</dbReference>
<evidence type="ECO:0000256" key="4">
    <source>
        <dbReference type="ARBA" id="ARBA00023242"/>
    </source>
</evidence>
<feature type="region of interest" description="Disordered" evidence="5">
    <location>
        <begin position="484"/>
        <end position="512"/>
    </location>
</feature>
<feature type="region of interest" description="Disordered" evidence="5">
    <location>
        <begin position="440"/>
        <end position="462"/>
    </location>
</feature>
<dbReference type="PANTHER" id="PTHR13115">
    <property type="entry name" value="RNA POLYMERASE-ASSOCIATED PROTEIN RTF1 HOMOLOG"/>
    <property type="match status" value="1"/>
</dbReference>
<reference evidence="7" key="1">
    <citation type="submission" date="2023-03" db="EMBL/GenBank/DDBJ databases">
        <title>Massive genome expansion in bonnet fungi (Mycena s.s.) driven by repeated elements and novel gene families across ecological guilds.</title>
        <authorList>
            <consortium name="Lawrence Berkeley National Laboratory"/>
            <person name="Harder C.B."/>
            <person name="Miyauchi S."/>
            <person name="Viragh M."/>
            <person name="Kuo A."/>
            <person name="Thoen E."/>
            <person name="Andreopoulos B."/>
            <person name="Lu D."/>
            <person name="Skrede I."/>
            <person name="Drula E."/>
            <person name="Henrissat B."/>
            <person name="Morin E."/>
            <person name="Kohler A."/>
            <person name="Barry K."/>
            <person name="LaButti K."/>
            <person name="Morin E."/>
            <person name="Salamov A."/>
            <person name="Lipzen A."/>
            <person name="Mereny Z."/>
            <person name="Hegedus B."/>
            <person name="Baldrian P."/>
            <person name="Stursova M."/>
            <person name="Weitz H."/>
            <person name="Taylor A."/>
            <person name="Grigoriev I.V."/>
            <person name="Nagy L.G."/>
            <person name="Martin F."/>
            <person name="Kauserud H."/>
        </authorList>
    </citation>
    <scope>NUCLEOTIDE SEQUENCE</scope>
    <source>
        <strain evidence="7">CBHHK173m</strain>
    </source>
</reference>
<organism evidence="7 8">
    <name type="scientific">Mycena belliarum</name>
    <dbReference type="NCBI Taxonomy" id="1033014"/>
    <lineage>
        <taxon>Eukaryota</taxon>
        <taxon>Fungi</taxon>
        <taxon>Dikarya</taxon>
        <taxon>Basidiomycota</taxon>
        <taxon>Agaricomycotina</taxon>
        <taxon>Agaricomycetes</taxon>
        <taxon>Agaricomycetidae</taxon>
        <taxon>Agaricales</taxon>
        <taxon>Marasmiineae</taxon>
        <taxon>Mycenaceae</taxon>
        <taxon>Mycena</taxon>
    </lineage>
</organism>
<gene>
    <name evidence="7" type="ORF">B0H15DRAFT_934308</name>
</gene>
<evidence type="ECO:0000256" key="1">
    <source>
        <dbReference type="ARBA" id="ARBA00004123"/>
    </source>
</evidence>
<evidence type="ECO:0000259" key="6">
    <source>
        <dbReference type="PROSITE" id="PS51360"/>
    </source>
</evidence>
<feature type="compositionally biased region" description="Basic residues" evidence="5">
    <location>
        <begin position="37"/>
        <end position="46"/>
    </location>
</feature>
<comment type="subcellular location">
    <subcellularLocation>
        <location evidence="1">Nucleus</location>
    </subcellularLocation>
</comment>
<dbReference type="SMART" id="SM00719">
    <property type="entry name" value="Plus3"/>
    <property type="match status" value="1"/>
</dbReference>
<dbReference type="AlphaFoldDB" id="A0AAD6TR46"/>
<name>A0AAD6TR46_9AGAR</name>
<feature type="region of interest" description="Disordered" evidence="5">
    <location>
        <begin position="122"/>
        <end position="191"/>
    </location>
</feature>